<dbReference type="EMBL" id="JANFLP010000020">
    <property type="protein sequence ID" value="MCQ1951619.1"/>
    <property type="molecule type" value="Genomic_DNA"/>
</dbReference>
<accession>A0ABT1NV61</accession>
<organism evidence="1 2">
    <name type="scientific">Arthrobacter jinronghuae</name>
    <dbReference type="NCBI Taxonomy" id="2964609"/>
    <lineage>
        <taxon>Bacteria</taxon>
        <taxon>Bacillati</taxon>
        <taxon>Actinomycetota</taxon>
        <taxon>Actinomycetes</taxon>
        <taxon>Micrococcales</taxon>
        <taxon>Micrococcaceae</taxon>
        <taxon>Arthrobacter</taxon>
    </lineage>
</organism>
<protein>
    <submittedName>
        <fullName evidence="1">Minor capsid protein</fullName>
    </submittedName>
</protein>
<keyword evidence="2" id="KW-1185">Reference proteome</keyword>
<proteinExistence type="predicted"/>
<evidence type="ECO:0000313" key="2">
    <source>
        <dbReference type="Proteomes" id="UP001206924"/>
    </source>
</evidence>
<dbReference type="Proteomes" id="UP001206924">
    <property type="component" value="Unassembled WGS sequence"/>
</dbReference>
<name>A0ABT1NV61_9MICC</name>
<dbReference type="InterPro" id="IPR024411">
    <property type="entry name" value="Tail_terminator_phage"/>
</dbReference>
<dbReference type="RefSeq" id="WP_255866627.1">
    <property type="nucleotide sequence ID" value="NZ_CP104263.1"/>
</dbReference>
<evidence type="ECO:0000313" key="1">
    <source>
        <dbReference type="EMBL" id="MCQ1951619.1"/>
    </source>
</evidence>
<gene>
    <name evidence="1" type="ORF">NNX28_17005</name>
</gene>
<dbReference type="Pfam" id="PF12691">
    <property type="entry name" value="Phage_tail_terminator_6"/>
    <property type="match status" value="1"/>
</dbReference>
<sequence length="143" mass="15484">MSFEIDLLTAVGEYLGAKGAGRWLATGTYKATDVAITIDELPATPDRGIAMSLYDVEDTPGTDSVVGLQLWIRGAKNKTSAKETKDAVFDALHNLQAVTWAGIPIVRIWRQSGANLGTDGNGRQEISQNYYIQLTRTGPNRAD</sequence>
<comment type="caution">
    <text evidence="1">The sequence shown here is derived from an EMBL/GenBank/DDBJ whole genome shotgun (WGS) entry which is preliminary data.</text>
</comment>
<reference evidence="1 2" key="1">
    <citation type="submission" date="2022-07" db="EMBL/GenBank/DDBJ databases">
        <title>Novel species in genus Arthrobacter.</title>
        <authorList>
            <person name="Liu Y."/>
        </authorList>
    </citation>
    <scope>NUCLEOTIDE SEQUENCE [LARGE SCALE GENOMIC DNA]</scope>
    <source>
        <strain evidence="2">zg-Y859</strain>
    </source>
</reference>